<gene>
    <name evidence="2" type="ORF">B4099_3173</name>
</gene>
<evidence type="ECO:0000313" key="2">
    <source>
        <dbReference type="EMBL" id="KYC71632.1"/>
    </source>
</evidence>
<accession>A0A150KGQ9</accession>
<protein>
    <recommendedName>
        <fullName evidence="1">Siphovirus-type tail component RIFT-related domain-containing protein</fullName>
    </recommendedName>
</protein>
<name>A0A150KGQ9_HEYCO</name>
<dbReference type="EMBL" id="LQYI01000024">
    <property type="protein sequence ID" value="KYC71632.1"/>
    <property type="molecule type" value="Genomic_DNA"/>
</dbReference>
<dbReference type="PATRIC" id="fig|1398.25.peg.1777"/>
<feature type="domain" description="Siphovirus-type tail component RIFT-related" evidence="1">
    <location>
        <begin position="22"/>
        <end position="126"/>
    </location>
</feature>
<dbReference type="RefSeq" id="WP_061574457.1">
    <property type="nucleotide sequence ID" value="NZ_LQYI01000024.1"/>
</dbReference>
<comment type="caution">
    <text evidence="2">The sequence shown here is derived from an EMBL/GenBank/DDBJ whole genome shotgun (WGS) entry which is preliminary data.</text>
</comment>
<sequence length="274" mass="30514">MEELTITKLDGTKQTVSEINGAYLLDLIDSGPQPSTTYEQIAGSDGNVDNGTTFGTRTITAKFYLDAKDYIDYTLAQKETWQTLFDYDPYYITWSRMPGIRFLVHIKPFEFSSISQMSGTFDIDFEAFKGFAESVGRTDEDPIDMDSDKWQMVGQGFVLDEDLVYTNITGNSFKIFNAGDITIDPRKHDLTISIQGAGKPTLKNLTTGDMFTYNKALASGDTLTIDGVYPLLNGAHCGRDTNHGLLTLLPGWNQISLTGLNNPVSTFGFRFLYK</sequence>
<organism evidence="2 3">
    <name type="scientific">Heyndrickxia coagulans</name>
    <name type="common">Weizmannia coagulans</name>
    <dbReference type="NCBI Taxonomy" id="1398"/>
    <lineage>
        <taxon>Bacteria</taxon>
        <taxon>Bacillati</taxon>
        <taxon>Bacillota</taxon>
        <taxon>Bacilli</taxon>
        <taxon>Bacillales</taxon>
        <taxon>Bacillaceae</taxon>
        <taxon>Heyndrickxia</taxon>
    </lineage>
</organism>
<dbReference type="Gene3D" id="2.40.30.200">
    <property type="match status" value="1"/>
</dbReference>
<reference evidence="2 3" key="1">
    <citation type="submission" date="2016-01" db="EMBL/GenBank/DDBJ databases">
        <title>Genome Sequences of Twelve Sporeforming Bacillus Species Isolated from Foods.</title>
        <authorList>
            <person name="Berendsen E.M."/>
            <person name="Wells-Bennik M.H."/>
            <person name="Krawcyk A.O."/>
            <person name="De Jong A."/>
            <person name="Holsappel S."/>
            <person name="Eijlander R.T."/>
            <person name="Kuipers O.P."/>
        </authorList>
    </citation>
    <scope>NUCLEOTIDE SEQUENCE [LARGE SCALE GENOMIC DNA]</scope>
    <source>
        <strain evidence="2 3">B4099</strain>
    </source>
</reference>
<dbReference type="Pfam" id="PF05709">
    <property type="entry name" value="Sipho_tail"/>
    <property type="match status" value="1"/>
</dbReference>
<dbReference type="AlphaFoldDB" id="A0A150KGQ9"/>
<evidence type="ECO:0000313" key="3">
    <source>
        <dbReference type="Proteomes" id="UP000075304"/>
    </source>
</evidence>
<evidence type="ECO:0000259" key="1">
    <source>
        <dbReference type="Pfam" id="PF05709"/>
    </source>
</evidence>
<proteinExistence type="predicted"/>
<dbReference type="Proteomes" id="UP000075304">
    <property type="component" value="Unassembled WGS sequence"/>
</dbReference>
<dbReference type="InterPro" id="IPR008841">
    <property type="entry name" value="Siphovirus-type_tail_N"/>
</dbReference>